<protein>
    <recommendedName>
        <fullName evidence="2">Glycoside-hydrolase family GH114 TIM-barrel domain-containing protein</fullName>
    </recommendedName>
</protein>
<evidence type="ECO:0000313" key="3">
    <source>
        <dbReference type="EMBL" id="GAA1188953.1"/>
    </source>
</evidence>
<evidence type="ECO:0000259" key="2">
    <source>
        <dbReference type="Pfam" id="PF03537"/>
    </source>
</evidence>
<sequence length="328" mass="35708">MRTVPVKRWWKTCRVRRPATGIETSVRHLPLPRLRRPSPAALAAPLVALALVLTGCSAGADPGKGPAPKGGSEASGSGAGADRDTGDGEIRPPEARAAFDYQLGGPYEPPEGVTTVVRDRTAKPAPGAYNICYVNGYQTQPDAVDWWRENHSSLLLRDADGELVVDEDWDEPLLDTSTAERREELAHYVGGWIEGCAEKGFDAVEIDNLDSYLRSDDLLDRDQAAAFAELLADRAHGAGLAIGQKNAADMVGLRARIGFDFAVAEECARYDECDAYADAYDDRVLVIEYRARDLTTACDRWGDRLSIVLRDRDVVPAGEKGHVNERCA</sequence>
<reference evidence="3 4" key="1">
    <citation type="journal article" date="2019" name="Int. J. Syst. Evol. Microbiol.">
        <title>The Global Catalogue of Microorganisms (GCM) 10K type strain sequencing project: providing services to taxonomists for standard genome sequencing and annotation.</title>
        <authorList>
            <consortium name="The Broad Institute Genomics Platform"/>
            <consortium name="The Broad Institute Genome Sequencing Center for Infectious Disease"/>
            <person name="Wu L."/>
            <person name="Ma J."/>
        </authorList>
    </citation>
    <scope>NUCLEOTIDE SEQUENCE [LARGE SCALE GENOMIC DNA]</scope>
    <source>
        <strain evidence="3 4">JCM 12696</strain>
    </source>
</reference>
<dbReference type="PANTHER" id="PTHR35273:SF2">
    <property type="entry name" value="ALPHA-GALACTOSIDASE"/>
    <property type="match status" value="1"/>
</dbReference>
<keyword evidence="4" id="KW-1185">Reference proteome</keyword>
<dbReference type="Gene3D" id="3.20.20.70">
    <property type="entry name" value="Aldolase class I"/>
    <property type="match status" value="1"/>
</dbReference>
<dbReference type="InterPro" id="IPR013785">
    <property type="entry name" value="Aldolase_TIM"/>
</dbReference>
<name>A0ABN1V461_9ACTN</name>
<feature type="region of interest" description="Disordered" evidence="1">
    <location>
        <begin position="61"/>
        <end position="92"/>
    </location>
</feature>
<feature type="domain" description="Glycoside-hydrolase family GH114 TIM-barrel" evidence="2">
    <location>
        <begin position="99"/>
        <end position="315"/>
    </location>
</feature>
<dbReference type="Proteomes" id="UP001501371">
    <property type="component" value="Unassembled WGS sequence"/>
</dbReference>
<feature type="compositionally biased region" description="Low complexity" evidence="1">
    <location>
        <begin position="61"/>
        <end position="76"/>
    </location>
</feature>
<gene>
    <name evidence="3" type="ORF">GCM10009654_53140</name>
</gene>
<organism evidence="3 4">
    <name type="scientific">Streptomyces hebeiensis</name>
    <dbReference type="NCBI Taxonomy" id="229486"/>
    <lineage>
        <taxon>Bacteria</taxon>
        <taxon>Bacillati</taxon>
        <taxon>Actinomycetota</taxon>
        <taxon>Actinomycetes</taxon>
        <taxon>Kitasatosporales</taxon>
        <taxon>Streptomycetaceae</taxon>
        <taxon>Streptomyces</taxon>
    </lineage>
</organism>
<dbReference type="Pfam" id="PF03537">
    <property type="entry name" value="Glyco_hydro_114"/>
    <property type="match status" value="1"/>
</dbReference>
<dbReference type="InterPro" id="IPR017853">
    <property type="entry name" value="GH"/>
</dbReference>
<evidence type="ECO:0000256" key="1">
    <source>
        <dbReference type="SAM" id="MobiDB-lite"/>
    </source>
</evidence>
<accession>A0ABN1V461</accession>
<dbReference type="InterPro" id="IPR004352">
    <property type="entry name" value="GH114_TIM-barrel"/>
</dbReference>
<dbReference type="EMBL" id="BAAAKV010000057">
    <property type="protein sequence ID" value="GAA1188953.1"/>
    <property type="molecule type" value="Genomic_DNA"/>
</dbReference>
<dbReference type="SUPFAM" id="SSF51445">
    <property type="entry name" value="(Trans)glycosidases"/>
    <property type="match status" value="1"/>
</dbReference>
<comment type="caution">
    <text evidence="3">The sequence shown here is derived from an EMBL/GenBank/DDBJ whole genome shotgun (WGS) entry which is preliminary data.</text>
</comment>
<feature type="compositionally biased region" description="Basic and acidic residues" evidence="1">
    <location>
        <begin position="81"/>
        <end position="92"/>
    </location>
</feature>
<dbReference type="PANTHER" id="PTHR35273">
    <property type="entry name" value="ALPHA-1,4 POLYGALACTOSAMINIDASE, PUTATIVE (AFU_ORTHOLOGUE AFUA_3G07890)-RELATED"/>
    <property type="match status" value="1"/>
</dbReference>
<evidence type="ECO:0000313" key="4">
    <source>
        <dbReference type="Proteomes" id="UP001501371"/>
    </source>
</evidence>
<proteinExistence type="predicted"/>